<dbReference type="Proteomes" id="UP000013827">
    <property type="component" value="Unassembled WGS sequence"/>
</dbReference>
<dbReference type="AlphaFoldDB" id="A0A0D3JZU2"/>
<dbReference type="RefSeq" id="XP_005781456.1">
    <property type="nucleotide sequence ID" value="XM_005781399.1"/>
</dbReference>
<dbReference type="GeneID" id="17274572"/>
<dbReference type="EnsemblProtists" id="EOD29027">
    <property type="protein sequence ID" value="EOD29027"/>
    <property type="gene ID" value="EMIHUDRAFT_234245"/>
</dbReference>
<dbReference type="Gene3D" id="3.40.50.1820">
    <property type="entry name" value="alpha/beta hydrolase"/>
    <property type="match status" value="1"/>
</dbReference>
<evidence type="ECO:0000313" key="2">
    <source>
        <dbReference type="Proteomes" id="UP000013827"/>
    </source>
</evidence>
<sequence>MTSACCPVGSLPYLAATHTATGRVVDLGAVELYANTAASSTNGILICPDVWGWNGGRVRAIADGLSEQGYKVAVGKFLAPALDGGTDGDALPPDGDFSMDWIKQFPWETQRPKVEAGAAA</sequence>
<dbReference type="KEGG" id="ehx:EMIHUDRAFT_234245"/>
<reference evidence="1" key="2">
    <citation type="submission" date="2024-10" db="UniProtKB">
        <authorList>
            <consortium name="EnsemblProtists"/>
        </authorList>
    </citation>
    <scope>IDENTIFICATION</scope>
</reference>
<protein>
    <recommendedName>
        <fullName evidence="3">Dienelactone hydrolase domain-containing protein</fullName>
    </recommendedName>
</protein>
<organism evidence="1 2">
    <name type="scientific">Emiliania huxleyi (strain CCMP1516)</name>
    <dbReference type="NCBI Taxonomy" id="280463"/>
    <lineage>
        <taxon>Eukaryota</taxon>
        <taxon>Haptista</taxon>
        <taxon>Haptophyta</taxon>
        <taxon>Prymnesiophyceae</taxon>
        <taxon>Isochrysidales</taxon>
        <taxon>Noelaerhabdaceae</taxon>
        <taxon>Emiliania</taxon>
    </lineage>
</organism>
<dbReference type="HOGENOM" id="CLU_2054131_0_0_1"/>
<dbReference type="PaxDb" id="2903-EOD29027"/>
<evidence type="ECO:0000313" key="1">
    <source>
        <dbReference type="EnsemblProtists" id="EOD29027"/>
    </source>
</evidence>
<name>A0A0D3JZU2_EMIH1</name>
<reference evidence="2" key="1">
    <citation type="journal article" date="2013" name="Nature">
        <title>Pan genome of the phytoplankton Emiliania underpins its global distribution.</title>
        <authorList>
            <person name="Read B.A."/>
            <person name="Kegel J."/>
            <person name="Klute M.J."/>
            <person name="Kuo A."/>
            <person name="Lefebvre S.C."/>
            <person name="Maumus F."/>
            <person name="Mayer C."/>
            <person name="Miller J."/>
            <person name="Monier A."/>
            <person name="Salamov A."/>
            <person name="Young J."/>
            <person name="Aguilar M."/>
            <person name="Claverie J.M."/>
            <person name="Frickenhaus S."/>
            <person name="Gonzalez K."/>
            <person name="Herman E.K."/>
            <person name="Lin Y.C."/>
            <person name="Napier J."/>
            <person name="Ogata H."/>
            <person name="Sarno A.F."/>
            <person name="Shmutz J."/>
            <person name="Schroeder D."/>
            <person name="de Vargas C."/>
            <person name="Verret F."/>
            <person name="von Dassow P."/>
            <person name="Valentin K."/>
            <person name="Van de Peer Y."/>
            <person name="Wheeler G."/>
            <person name="Dacks J.B."/>
            <person name="Delwiche C.F."/>
            <person name="Dyhrman S.T."/>
            <person name="Glockner G."/>
            <person name="John U."/>
            <person name="Richards T."/>
            <person name="Worden A.Z."/>
            <person name="Zhang X."/>
            <person name="Grigoriev I.V."/>
            <person name="Allen A.E."/>
            <person name="Bidle K."/>
            <person name="Borodovsky M."/>
            <person name="Bowler C."/>
            <person name="Brownlee C."/>
            <person name="Cock J.M."/>
            <person name="Elias M."/>
            <person name="Gladyshev V.N."/>
            <person name="Groth M."/>
            <person name="Guda C."/>
            <person name="Hadaegh A."/>
            <person name="Iglesias-Rodriguez M.D."/>
            <person name="Jenkins J."/>
            <person name="Jones B.M."/>
            <person name="Lawson T."/>
            <person name="Leese F."/>
            <person name="Lindquist E."/>
            <person name="Lobanov A."/>
            <person name="Lomsadze A."/>
            <person name="Malik S.B."/>
            <person name="Marsh M.E."/>
            <person name="Mackinder L."/>
            <person name="Mock T."/>
            <person name="Mueller-Roeber B."/>
            <person name="Pagarete A."/>
            <person name="Parker M."/>
            <person name="Probert I."/>
            <person name="Quesneville H."/>
            <person name="Raines C."/>
            <person name="Rensing S.A."/>
            <person name="Riano-Pachon D.M."/>
            <person name="Richier S."/>
            <person name="Rokitta S."/>
            <person name="Shiraiwa Y."/>
            <person name="Soanes D.M."/>
            <person name="van der Giezen M."/>
            <person name="Wahlund T.M."/>
            <person name="Williams B."/>
            <person name="Wilson W."/>
            <person name="Wolfe G."/>
            <person name="Wurch L.L."/>
        </authorList>
    </citation>
    <scope>NUCLEOTIDE SEQUENCE</scope>
</reference>
<accession>A0A0D3JZU2</accession>
<evidence type="ECO:0008006" key="3">
    <source>
        <dbReference type="Google" id="ProtNLM"/>
    </source>
</evidence>
<proteinExistence type="predicted"/>
<keyword evidence="2" id="KW-1185">Reference proteome</keyword>
<dbReference type="InterPro" id="IPR029058">
    <property type="entry name" value="AB_hydrolase_fold"/>
</dbReference>